<feature type="transmembrane region" description="Helical" evidence="5">
    <location>
        <begin position="41"/>
        <end position="62"/>
    </location>
</feature>
<accession>A0ABT4PDU7</accession>
<evidence type="ECO:0000256" key="4">
    <source>
        <dbReference type="ARBA" id="ARBA00023136"/>
    </source>
</evidence>
<evidence type="ECO:0000256" key="2">
    <source>
        <dbReference type="ARBA" id="ARBA00022692"/>
    </source>
</evidence>
<keyword evidence="2 5" id="KW-0812">Transmembrane</keyword>
<sequence length="325" mass="34498">MCQKTRKNKLITISAWIAAHITFVVVLVTILALFFPSSFTWIGTSAITPMLGVVMFGMGLTLRPSDFRPVLQHPKDILVGELAQFLIMPSLAWLICQLLSLPAELALGVILVGCCPGGTASNVICYLAKGDVPLSVAMTGVSTLLAPILTPALVWMLAGESVEVDIAGMFLSIVQVVIIPIVLGVAANHYFRQTTQRIVPLLPMISTLSIAFIIGIIVAHNSASILSCSLIVGIAVILHNVFGLTLGYALATLSGSEPSKRSAISIEVGMQNSGLATSLAATHFAMFPLAAVPGAMFSVWHNFSGSIAAQIFRKQSDKEEKNKEA</sequence>
<evidence type="ECO:0000313" key="6">
    <source>
        <dbReference type="EMBL" id="MCZ8371229.1"/>
    </source>
</evidence>
<feature type="transmembrane region" description="Helical" evidence="5">
    <location>
        <begin position="82"/>
        <end position="100"/>
    </location>
</feature>
<feature type="transmembrane region" description="Helical" evidence="5">
    <location>
        <begin position="224"/>
        <end position="251"/>
    </location>
</feature>
<feature type="transmembrane region" description="Helical" evidence="5">
    <location>
        <begin position="106"/>
        <end position="127"/>
    </location>
</feature>
<dbReference type="InterPro" id="IPR002657">
    <property type="entry name" value="BilAc:Na_symport/Acr3"/>
</dbReference>
<evidence type="ECO:0000313" key="7">
    <source>
        <dbReference type="Proteomes" id="UP001141933"/>
    </source>
</evidence>
<organism evidence="6 7">
    <name type="scientific">Phocaeicola acetigenes</name>
    <dbReference type="NCBI Taxonomy" id="3016083"/>
    <lineage>
        <taxon>Bacteria</taxon>
        <taxon>Pseudomonadati</taxon>
        <taxon>Bacteroidota</taxon>
        <taxon>Bacteroidia</taxon>
        <taxon>Bacteroidales</taxon>
        <taxon>Bacteroidaceae</taxon>
        <taxon>Phocaeicola</taxon>
    </lineage>
</organism>
<evidence type="ECO:0000256" key="1">
    <source>
        <dbReference type="ARBA" id="ARBA00004141"/>
    </source>
</evidence>
<keyword evidence="7" id="KW-1185">Reference proteome</keyword>
<gene>
    <name evidence="6" type="ORF">O6P32_00685</name>
</gene>
<keyword evidence="4 5" id="KW-0472">Membrane</keyword>
<protein>
    <submittedName>
        <fullName evidence="6">Bile acid:sodium symporter family protein</fullName>
    </submittedName>
</protein>
<evidence type="ECO:0000256" key="3">
    <source>
        <dbReference type="ARBA" id="ARBA00022989"/>
    </source>
</evidence>
<dbReference type="InterPro" id="IPR038770">
    <property type="entry name" value="Na+/solute_symporter_sf"/>
</dbReference>
<dbReference type="Pfam" id="PF01758">
    <property type="entry name" value="SBF"/>
    <property type="match status" value="1"/>
</dbReference>
<comment type="subcellular location">
    <subcellularLocation>
        <location evidence="1">Membrane</location>
        <topology evidence="1">Multi-pass membrane protein</topology>
    </subcellularLocation>
</comment>
<dbReference type="EMBL" id="JAPZVM010000001">
    <property type="protein sequence ID" value="MCZ8371229.1"/>
    <property type="molecule type" value="Genomic_DNA"/>
</dbReference>
<feature type="transmembrane region" description="Helical" evidence="5">
    <location>
        <begin position="134"/>
        <end position="158"/>
    </location>
</feature>
<dbReference type="InterPro" id="IPR004710">
    <property type="entry name" value="Bilac:Na_transpt"/>
</dbReference>
<dbReference type="RefSeq" id="WP_269876304.1">
    <property type="nucleotide sequence ID" value="NZ_JAPZVM010000001.1"/>
</dbReference>
<dbReference type="PANTHER" id="PTHR10361:SF28">
    <property type="entry name" value="P3 PROTEIN-RELATED"/>
    <property type="match status" value="1"/>
</dbReference>
<feature type="transmembrane region" description="Helical" evidence="5">
    <location>
        <begin position="198"/>
        <end position="218"/>
    </location>
</feature>
<proteinExistence type="predicted"/>
<dbReference type="Proteomes" id="UP001141933">
    <property type="component" value="Unassembled WGS sequence"/>
</dbReference>
<evidence type="ECO:0000256" key="5">
    <source>
        <dbReference type="SAM" id="Phobius"/>
    </source>
</evidence>
<dbReference type="PANTHER" id="PTHR10361">
    <property type="entry name" value="SODIUM-BILE ACID COTRANSPORTER"/>
    <property type="match status" value="1"/>
</dbReference>
<comment type="caution">
    <text evidence="6">The sequence shown here is derived from an EMBL/GenBank/DDBJ whole genome shotgun (WGS) entry which is preliminary data.</text>
</comment>
<keyword evidence="3 5" id="KW-1133">Transmembrane helix</keyword>
<dbReference type="Gene3D" id="1.20.1530.20">
    <property type="match status" value="1"/>
</dbReference>
<feature type="transmembrane region" description="Helical" evidence="5">
    <location>
        <begin position="170"/>
        <end position="191"/>
    </location>
</feature>
<feature type="transmembrane region" description="Helical" evidence="5">
    <location>
        <begin position="12"/>
        <end position="35"/>
    </location>
</feature>
<reference evidence="6" key="1">
    <citation type="submission" date="2022-12" db="EMBL/GenBank/DDBJ databases">
        <title>Phocaeicola acetigenes sp. nov., isolated feces from a healthy human.</title>
        <authorList>
            <person name="Do H."/>
            <person name="Ha Y.B."/>
            <person name="Kim J.-S."/>
            <person name="Suh M.K."/>
            <person name="Kim H.S."/>
            <person name="Lee J.-S."/>
        </authorList>
    </citation>
    <scope>NUCLEOTIDE SEQUENCE</scope>
    <source>
        <strain evidence="6">KGMB11183</strain>
    </source>
</reference>
<name>A0ABT4PDU7_9BACT</name>